<gene>
    <name evidence="1" type="ORF">SGA01_41010</name>
</gene>
<accession>A0A4Y3RL86</accession>
<reference evidence="1 2" key="1">
    <citation type="submission" date="2019-06" db="EMBL/GenBank/DDBJ databases">
        <title>Whole genome shotgun sequence of Streptomyces gardneri NBRC 12865.</title>
        <authorList>
            <person name="Hosoyama A."/>
            <person name="Uohara A."/>
            <person name="Ohji S."/>
            <person name="Ichikawa N."/>
        </authorList>
    </citation>
    <scope>NUCLEOTIDE SEQUENCE [LARGE SCALE GENOMIC DNA]</scope>
    <source>
        <strain evidence="1 2">NBRC 12865</strain>
    </source>
</reference>
<sequence>MGLAAGAVVAGALVVGGWFGYQQLEAQVAAGEVLRGYDAYTPAGTAPHSENVFTGRVKAFEEQRDIDDWTTDIYRVDVVSVLRGNVRGTVLVPFASDKEPAQRLVDGETYVFATQGQDADGYWLMYQGEMKPVDDAQPAVWKEAAALPVAPE</sequence>
<evidence type="ECO:0000313" key="2">
    <source>
        <dbReference type="Proteomes" id="UP000315226"/>
    </source>
</evidence>
<protein>
    <submittedName>
        <fullName evidence="1">Uncharacterized protein</fullName>
    </submittedName>
</protein>
<name>A0A4Y3RL86_9ACTN</name>
<dbReference type="AlphaFoldDB" id="A0A4Y3RL86"/>
<dbReference type="RefSeq" id="WP_359100654.1">
    <property type="nucleotide sequence ID" value="NZ_JBEYAU010000009.1"/>
</dbReference>
<dbReference type="Proteomes" id="UP000315226">
    <property type="component" value="Unassembled WGS sequence"/>
</dbReference>
<evidence type="ECO:0000313" key="1">
    <source>
        <dbReference type="EMBL" id="GEB58496.1"/>
    </source>
</evidence>
<proteinExistence type="predicted"/>
<comment type="caution">
    <text evidence="1">The sequence shown here is derived from an EMBL/GenBank/DDBJ whole genome shotgun (WGS) entry which is preliminary data.</text>
</comment>
<dbReference type="EMBL" id="BJMN01000026">
    <property type="protein sequence ID" value="GEB58496.1"/>
    <property type="molecule type" value="Genomic_DNA"/>
</dbReference>
<organism evidence="1 2">
    <name type="scientific">Streptomyces gardneri</name>
    <dbReference type="NCBI Taxonomy" id="66892"/>
    <lineage>
        <taxon>Bacteria</taxon>
        <taxon>Bacillati</taxon>
        <taxon>Actinomycetota</taxon>
        <taxon>Actinomycetes</taxon>
        <taxon>Kitasatosporales</taxon>
        <taxon>Streptomycetaceae</taxon>
        <taxon>Streptomyces</taxon>
    </lineage>
</organism>
<keyword evidence="2" id="KW-1185">Reference proteome</keyword>